<comment type="caution">
    <text evidence="3">The sequence shown here is derived from an EMBL/GenBank/DDBJ whole genome shotgun (WGS) entry which is preliminary data.</text>
</comment>
<gene>
    <name evidence="3" type="ORF">ECRASSUSDP1_LOCUS6714</name>
</gene>
<dbReference type="Gene3D" id="2.30.29.30">
    <property type="entry name" value="Pleckstrin-homology domain (PH domain)/Phosphotyrosine-binding domain (PTB)"/>
    <property type="match status" value="1"/>
</dbReference>
<feature type="compositionally biased region" description="Pro residues" evidence="1">
    <location>
        <begin position="307"/>
        <end position="326"/>
    </location>
</feature>
<dbReference type="Pfam" id="PF00568">
    <property type="entry name" value="WH1"/>
    <property type="match status" value="1"/>
</dbReference>
<accession>A0AAD1UHF4</accession>
<name>A0AAD1UHF4_EUPCR</name>
<dbReference type="EMBL" id="CAMPGE010006517">
    <property type="protein sequence ID" value="CAI2365371.1"/>
    <property type="molecule type" value="Genomic_DNA"/>
</dbReference>
<protein>
    <recommendedName>
        <fullName evidence="2">WH1 domain-containing protein</fullName>
    </recommendedName>
</protein>
<dbReference type="InterPro" id="IPR036936">
    <property type="entry name" value="CRIB_dom_sf"/>
</dbReference>
<dbReference type="InterPro" id="IPR000697">
    <property type="entry name" value="WH1/EVH1_dom"/>
</dbReference>
<reference evidence="3" key="1">
    <citation type="submission" date="2023-07" db="EMBL/GenBank/DDBJ databases">
        <authorList>
            <consortium name="AG Swart"/>
            <person name="Singh M."/>
            <person name="Singh A."/>
            <person name="Seah K."/>
            <person name="Emmerich C."/>
        </authorList>
    </citation>
    <scope>NUCLEOTIDE SEQUENCE</scope>
    <source>
        <strain evidence="3">DP1</strain>
    </source>
</reference>
<dbReference type="Gene3D" id="3.90.810.10">
    <property type="entry name" value="CRIB domain"/>
    <property type="match status" value="1"/>
</dbReference>
<feature type="compositionally biased region" description="Acidic residues" evidence="1">
    <location>
        <begin position="438"/>
        <end position="455"/>
    </location>
</feature>
<evidence type="ECO:0000313" key="4">
    <source>
        <dbReference type="Proteomes" id="UP001295684"/>
    </source>
</evidence>
<evidence type="ECO:0000259" key="2">
    <source>
        <dbReference type="Pfam" id="PF00568"/>
    </source>
</evidence>
<dbReference type="SUPFAM" id="SSF50729">
    <property type="entry name" value="PH domain-like"/>
    <property type="match status" value="1"/>
</dbReference>
<sequence length="455" mass="52046">MSGLKPVSHSLTPDIVKLIDDEVPYTGTALCHCACKMYYFDKKDREFKEMNLEGALCFVVDRILKTRFLMLYSLQNYTLLMYTELYVNFNKNFVKLNPHFYSFPCEDMILGICFGEKEDGAYFNTLVQRYSITRNEMKEMRKREEDKPLYHTLDPKTVTSHVLLKITKPQFFCKKENTGWDPTTKKFNFKEMPKEIKLLLKAANIKKRHLKNEEVALKTFDIIQKALASHTIKVMDMFKRKRDSQIKNESSKIDFRQSIIIGDQDEEEKENILRSSIKKPKTAPEEGILGGDPKVSNLKPAETVSKAPPPPPPSGGLRPPPPPPSVPKLSIIAPKPKKKVSIAKNLKFGTDLMKPIGRKSFAATGIHEISKTSDPPEDTGKPMTFQEELQLQLANLKPVNRSTEETDAGLSKKEKDDISTQLQIMLNDRKKHFNRSDSDDDEEDEDSDSGWSEFD</sequence>
<feature type="region of interest" description="Disordered" evidence="1">
    <location>
        <begin position="266"/>
        <end position="333"/>
    </location>
</feature>
<feature type="domain" description="WH1" evidence="2">
    <location>
        <begin position="28"/>
        <end position="129"/>
    </location>
</feature>
<dbReference type="InterPro" id="IPR011993">
    <property type="entry name" value="PH-like_dom_sf"/>
</dbReference>
<proteinExistence type="predicted"/>
<feature type="region of interest" description="Disordered" evidence="1">
    <location>
        <begin position="364"/>
        <end position="455"/>
    </location>
</feature>
<evidence type="ECO:0000313" key="3">
    <source>
        <dbReference type="EMBL" id="CAI2365371.1"/>
    </source>
</evidence>
<dbReference type="AlphaFoldDB" id="A0AAD1UHF4"/>
<organism evidence="3 4">
    <name type="scientific">Euplotes crassus</name>
    <dbReference type="NCBI Taxonomy" id="5936"/>
    <lineage>
        <taxon>Eukaryota</taxon>
        <taxon>Sar</taxon>
        <taxon>Alveolata</taxon>
        <taxon>Ciliophora</taxon>
        <taxon>Intramacronucleata</taxon>
        <taxon>Spirotrichea</taxon>
        <taxon>Hypotrichia</taxon>
        <taxon>Euplotida</taxon>
        <taxon>Euplotidae</taxon>
        <taxon>Moneuplotes</taxon>
    </lineage>
</organism>
<keyword evidence="4" id="KW-1185">Reference proteome</keyword>
<dbReference type="Proteomes" id="UP001295684">
    <property type="component" value="Unassembled WGS sequence"/>
</dbReference>
<evidence type="ECO:0000256" key="1">
    <source>
        <dbReference type="SAM" id="MobiDB-lite"/>
    </source>
</evidence>